<dbReference type="Proteomes" id="UP001378592">
    <property type="component" value="Unassembled WGS sequence"/>
</dbReference>
<dbReference type="SMART" id="SM00558">
    <property type="entry name" value="JmjC"/>
    <property type="match status" value="1"/>
</dbReference>
<dbReference type="EMBL" id="JAZDUA010000785">
    <property type="protein sequence ID" value="KAK7789315.1"/>
    <property type="molecule type" value="Genomic_DNA"/>
</dbReference>
<dbReference type="PANTHER" id="PTHR12549:SF38">
    <property type="entry name" value="JMJC DOMAIN-CONTAINING HISTONE DEMETHYLASE 2, ISOFORM A"/>
    <property type="match status" value="1"/>
</dbReference>
<dbReference type="Gene3D" id="2.60.120.650">
    <property type="entry name" value="Cupin"/>
    <property type="match status" value="1"/>
</dbReference>
<accession>A0AAN9V2N1</accession>
<gene>
    <name evidence="6" type="ORF">R5R35_013288</name>
</gene>
<dbReference type="GO" id="GO:0003712">
    <property type="term" value="F:transcription coregulator activity"/>
    <property type="evidence" value="ECO:0007669"/>
    <property type="project" value="TreeGrafter"/>
</dbReference>
<name>A0AAN9V2N1_9ORTH</name>
<protein>
    <recommendedName>
        <fullName evidence="5">JmjC domain-containing protein</fullName>
    </recommendedName>
</protein>
<dbReference type="AlphaFoldDB" id="A0AAN9V2N1"/>
<evidence type="ECO:0000256" key="1">
    <source>
        <dbReference type="ARBA" id="ARBA00004123"/>
    </source>
</evidence>
<feature type="region of interest" description="Disordered" evidence="4">
    <location>
        <begin position="1"/>
        <end position="24"/>
    </location>
</feature>
<dbReference type="InterPro" id="IPR003347">
    <property type="entry name" value="JmjC_dom"/>
</dbReference>
<dbReference type="GO" id="GO:0032454">
    <property type="term" value="F:histone H3K9 demethylase activity"/>
    <property type="evidence" value="ECO:0007669"/>
    <property type="project" value="InterPro"/>
</dbReference>
<comment type="subcellular location">
    <subcellularLocation>
        <location evidence="1">Nucleus</location>
    </subcellularLocation>
</comment>
<evidence type="ECO:0000256" key="2">
    <source>
        <dbReference type="ARBA" id="ARBA00022723"/>
    </source>
</evidence>
<sequence length="363" mass="41516">MFLHSKDPTRQGRDGDSDDGSDQTDSDCIIPHTWLGHKNLLRLLDPSFSGNYEVFLKVWKNEYPLIISHISKNLDMKLWTPESFSQRYGESKVDIINCITGEVIPNQKMQLFWDGFEDVGSRPKDKKGCPMLLKMKEWPRCTMFESILPLHMGDLLQALPLTAYTHPNGLLNFVNYIPNGFLTKDLGTELLCAYGTAKYPWVGTKNLHVNNTDALNILVYVGKDTNEDNVYEETKVLQAVEDAGCDEMSIERVIKNGDIPGAVWHVYNSQDTKKINDLLKKINFSRGILSQPNQDLINDENWYLDRILRGRLRREYKIEVHTVLQCLGDAVIIPAGAPHQVRFLKSCIMVKHDFISSQNMKKL</sequence>
<feature type="domain" description="JmjC" evidence="5">
    <location>
        <begin position="166"/>
        <end position="363"/>
    </location>
</feature>
<evidence type="ECO:0000256" key="3">
    <source>
        <dbReference type="ARBA" id="ARBA00023242"/>
    </source>
</evidence>
<organism evidence="6 7">
    <name type="scientific">Gryllus longicercus</name>
    <dbReference type="NCBI Taxonomy" id="2509291"/>
    <lineage>
        <taxon>Eukaryota</taxon>
        <taxon>Metazoa</taxon>
        <taxon>Ecdysozoa</taxon>
        <taxon>Arthropoda</taxon>
        <taxon>Hexapoda</taxon>
        <taxon>Insecta</taxon>
        <taxon>Pterygota</taxon>
        <taxon>Neoptera</taxon>
        <taxon>Polyneoptera</taxon>
        <taxon>Orthoptera</taxon>
        <taxon>Ensifera</taxon>
        <taxon>Gryllidea</taxon>
        <taxon>Grylloidea</taxon>
        <taxon>Gryllidae</taxon>
        <taxon>Gryllinae</taxon>
        <taxon>Gryllus</taxon>
    </lineage>
</organism>
<evidence type="ECO:0000256" key="4">
    <source>
        <dbReference type="SAM" id="MobiDB-lite"/>
    </source>
</evidence>
<dbReference type="GO" id="GO:0031490">
    <property type="term" value="F:chromatin DNA binding"/>
    <property type="evidence" value="ECO:0007669"/>
    <property type="project" value="TreeGrafter"/>
</dbReference>
<comment type="caution">
    <text evidence="6">The sequence shown here is derived from an EMBL/GenBank/DDBJ whole genome shotgun (WGS) entry which is preliminary data.</text>
</comment>
<dbReference type="InterPro" id="IPR045109">
    <property type="entry name" value="LSDs-like"/>
</dbReference>
<dbReference type="PANTHER" id="PTHR12549">
    <property type="entry name" value="JMJC DOMAIN-CONTAINING HISTONE DEMETHYLATION PROTEIN"/>
    <property type="match status" value="1"/>
</dbReference>
<proteinExistence type="predicted"/>
<dbReference type="GO" id="GO:0046872">
    <property type="term" value="F:metal ion binding"/>
    <property type="evidence" value="ECO:0007669"/>
    <property type="project" value="UniProtKB-KW"/>
</dbReference>
<dbReference type="PROSITE" id="PS51184">
    <property type="entry name" value="JMJC"/>
    <property type="match status" value="1"/>
</dbReference>
<feature type="compositionally biased region" description="Basic and acidic residues" evidence="4">
    <location>
        <begin position="1"/>
        <end position="15"/>
    </location>
</feature>
<keyword evidence="3" id="KW-0539">Nucleus</keyword>
<dbReference type="SUPFAM" id="SSF51197">
    <property type="entry name" value="Clavaminate synthase-like"/>
    <property type="match status" value="1"/>
</dbReference>
<reference evidence="6 7" key="1">
    <citation type="submission" date="2024-03" db="EMBL/GenBank/DDBJ databases">
        <title>The genome assembly and annotation of the cricket Gryllus longicercus Weissman &amp; Gray.</title>
        <authorList>
            <person name="Szrajer S."/>
            <person name="Gray D."/>
            <person name="Ylla G."/>
        </authorList>
    </citation>
    <scope>NUCLEOTIDE SEQUENCE [LARGE SCALE GENOMIC DNA]</scope>
    <source>
        <strain evidence="6">DAG 2021-001</strain>
        <tissue evidence="6">Whole body minus gut</tissue>
    </source>
</reference>
<evidence type="ECO:0000313" key="7">
    <source>
        <dbReference type="Proteomes" id="UP001378592"/>
    </source>
</evidence>
<dbReference type="GO" id="GO:0000785">
    <property type="term" value="C:chromatin"/>
    <property type="evidence" value="ECO:0007669"/>
    <property type="project" value="TreeGrafter"/>
</dbReference>
<evidence type="ECO:0000259" key="5">
    <source>
        <dbReference type="PROSITE" id="PS51184"/>
    </source>
</evidence>
<keyword evidence="7" id="KW-1185">Reference proteome</keyword>
<dbReference type="GO" id="GO:0006357">
    <property type="term" value="P:regulation of transcription by RNA polymerase II"/>
    <property type="evidence" value="ECO:0007669"/>
    <property type="project" value="TreeGrafter"/>
</dbReference>
<keyword evidence="2" id="KW-0479">Metal-binding</keyword>
<dbReference type="GO" id="GO:0000118">
    <property type="term" value="C:histone deacetylase complex"/>
    <property type="evidence" value="ECO:0007669"/>
    <property type="project" value="TreeGrafter"/>
</dbReference>
<dbReference type="Pfam" id="PF02373">
    <property type="entry name" value="JmjC"/>
    <property type="match status" value="1"/>
</dbReference>
<evidence type="ECO:0000313" key="6">
    <source>
        <dbReference type="EMBL" id="KAK7789315.1"/>
    </source>
</evidence>